<protein>
    <recommendedName>
        <fullName evidence="1">F-box domain-containing protein</fullName>
    </recommendedName>
</protein>
<dbReference type="Proteomes" id="UP000623467">
    <property type="component" value="Unassembled WGS sequence"/>
</dbReference>
<dbReference type="Pfam" id="PF00646">
    <property type="entry name" value="F-box"/>
    <property type="match status" value="1"/>
</dbReference>
<accession>A0A8H7D215</accession>
<gene>
    <name evidence="2" type="ORF">MSAN_01257000</name>
</gene>
<proteinExistence type="predicted"/>
<reference evidence="2" key="1">
    <citation type="submission" date="2020-05" db="EMBL/GenBank/DDBJ databases">
        <title>Mycena genomes resolve the evolution of fungal bioluminescence.</title>
        <authorList>
            <person name="Tsai I.J."/>
        </authorList>
    </citation>
    <scope>NUCLEOTIDE SEQUENCE</scope>
    <source>
        <strain evidence="2">160909Yilan</strain>
    </source>
</reference>
<dbReference type="EMBL" id="JACAZH010000009">
    <property type="protein sequence ID" value="KAF7359154.1"/>
    <property type="molecule type" value="Genomic_DNA"/>
</dbReference>
<dbReference type="CDD" id="cd09917">
    <property type="entry name" value="F-box_SF"/>
    <property type="match status" value="1"/>
</dbReference>
<organism evidence="2 3">
    <name type="scientific">Mycena sanguinolenta</name>
    <dbReference type="NCBI Taxonomy" id="230812"/>
    <lineage>
        <taxon>Eukaryota</taxon>
        <taxon>Fungi</taxon>
        <taxon>Dikarya</taxon>
        <taxon>Basidiomycota</taxon>
        <taxon>Agaricomycotina</taxon>
        <taxon>Agaricomycetes</taxon>
        <taxon>Agaricomycetidae</taxon>
        <taxon>Agaricales</taxon>
        <taxon>Marasmiineae</taxon>
        <taxon>Mycenaceae</taxon>
        <taxon>Mycena</taxon>
    </lineage>
</organism>
<keyword evidence="3" id="KW-1185">Reference proteome</keyword>
<dbReference type="SUPFAM" id="SSF81383">
    <property type="entry name" value="F-box domain"/>
    <property type="match status" value="1"/>
</dbReference>
<dbReference type="InterPro" id="IPR001810">
    <property type="entry name" value="F-box_dom"/>
</dbReference>
<comment type="caution">
    <text evidence="2">The sequence shown here is derived from an EMBL/GenBank/DDBJ whole genome shotgun (WGS) entry which is preliminary data.</text>
</comment>
<evidence type="ECO:0000259" key="1">
    <source>
        <dbReference type="PROSITE" id="PS50181"/>
    </source>
</evidence>
<dbReference type="PROSITE" id="PS50181">
    <property type="entry name" value="FBOX"/>
    <property type="match status" value="1"/>
</dbReference>
<sequence>MSIHFLDLPSEILTMIFYPLDLRSLIACIATNRRVKSIIDGSALLQYRLAAQAACVDDIPGNTSLTSTDRLAALQKRQAAFAEGLPSSMHTIQMDDFPIYKRYGLSGGIFVVTEPGEKALRWTSLESSAQQEPVWERLEFNEYIVEFALAVPEEDLLVVLSSTATPNADVPSSDVVLKLRFYEMTTHSAHRAAVEPVIVFPIAVTPWPEFELDICGPKVSILMFSVGDLGPSNRLLVYDWKKGRLQMERTTNFDQSTTVFLSPEVLLFVHTPGVLELWTISELPERSEEPEISLTLPNLPDHCECEIKKVELNPKGHYNAASQPFGSSFAASLVVLGLLYYPEEGSAFQEMFLIIPRQALLQQISCAKRAKVLSWEEWGPPISRWIHANFGSYGAEWPTIACGQKFAFITPWSALVLLDFNSYTQRRTLPEQMELETGSVEFERILGQFVLMPSSELDIVDELTLFGGQPHSRLAYVGKVTQKPPTWSGVIMNEGWIVGINDTTESDGKFWLDVWHFG</sequence>
<name>A0A8H7D215_9AGAR</name>
<feature type="domain" description="F-box" evidence="1">
    <location>
        <begin position="2"/>
        <end position="48"/>
    </location>
</feature>
<evidence type="ECO:0000313" key="2">
    <source>
        <dbReference type="EMBL" id="KAF7359154.1"/>
    </source>
</evidence>
<dbReference type="AlphaFoldDB" id="A0A8H7D215"/>
<evidence type="ECO:0000313" key="3">
    <source>
        <dbReference type="Proteomes" id="UP000623467"/>
    </source>
</evidence>
<dbReference type="OrthoDB" id="2751409at2759"/>
<dbReference type="InterPro" id="IPR036047">
    <property type="entry name" value="F-box-like_dom_sf"/>
</dbReference>